<evidence type="ECO:0000256" key="1">
    <source>
        <dbReference type="ARBA" id="ARBA00008324"/>
    </source>
</evidence>
<dbReference type="Pfam" id="PF03061">
    <property type="entry name" value="4HBT"/>
    <property type="match status" value="1"/>
</dbReference>
<evidence type="ECO:0000256" key="2">
    <source>
        <dbReference type="ARBA" id="ARBA00022801"/>
    </source>
</evidence>
<evidence type="ECO:0000313" key="4">
    <source>
        <dbReference type="EMBL" id="KUI56402.1"/>
    </source>
</evidence>
<keyword evidence="5" id="KW-1185">Reference proteome</keyword>
<evidence type="ECO:0000313" key="5">
    <source>
        <dbReference type="Proteomes" id="UP000078576"/>
    </source>
</evidence>
<dbReference type="InterPro" id="IPR029069">
    <property type="entry name" value="HotDog_dom_sf"/>
</dbReference>
<keyword evidence="2" id="KW-0378">Hydrolase</keyword>
<dbReference type="NCBIfam" id="TIGR00369">
    <property type="entry name" value="unchar_dom_1"/>
    <property type="match status" value="1"/>
</dbReference>
<dbReference type="InterPro" id="IPR003736">
    <property type="entry name" value="PAAI_dom"/>
</dbReference>
<sequence length="155" mass="16280">MADTTPPTPPVSVLSHVSKVWTTKITTSQPYNLLIPTIRLTSATSDGRVTGLMVLEDKHVNSLGGIHGTTSAAIVDFTAGMAIVAKSGGEKTGVSTDIHISYASSARVGDTVEVECWVNKLGRNLAYTGVEIRKVIGEGEGKKVLVTGSHTKYVA</sequence>
<comment type="similarity">
    <text evidence="1">Belongs to the thioesterase PaaI family.</text>
</comment>
<reference evidence="5" key="1">
    <citation type="submission" date="2014-12" db="EMBL/GenBank/DDBJ databases">
        <title>Genome Sequence of Valsa Canker Pathogens Uncovers a Specific Adaption of Colonization on Woody Bark.</title>
        <authorList>
            <person name="Yin Z."/>
            <person name="Liu H."/>
            <person name="Gao X."/>
            <person name="Li Z."/>
            <person name="Song N."/>
            <person name="Ke X."/>
            <person name="Dai Q."/>
            <person name="Wu Y."/>
            <person name="Sun Y."/>
            <person name="Xu J.-R."/>
            <person name="Kang Z.K."/>
            <person name="Wang L."/>
            <person name="Huang L."/>
        </authorList>
    </citation>
    <scope>NUCLEOTIDE SEQUENCE [LARGE SCALE GENOMIC DNA]</scope>
    <source>
        <strain evidence="5">SXYL134</strain>
    </source>
</reference>
<accession>A0A194UXE2</accession>
<dbReference type="AlphaFoldDB" id="A0A194UXE2"/>
<dbReference type="STRING" id="694573.A0A194UXE2"/>
<name>A0A194UXE2_CYTMA</name>
<dbReference type="PANTHER" id="PTHR21660:SF11">
    <property type="entry name" value="FAMILY PROTEIN, PUTATIVE (AFU_ORTHOLOGUE AFUA_4G04355)-RELATED"/>
    <property type="match status" value="1"/>
</dbReference>
<proteinExistence type="inferred from homology"/>
<dbReference type="OrthoDB" id="46529at2759"/>
<dbReference type="SUPFAM" id="SSF54637">
    <property type="entry name" value="Thioesterase/thiol ester dehydrase-isomerase"/>
    <property type="match status" value="1"/>
</dbReference>
<dbReference type="Gene3D" id="3.10.129.10">
    <property type="entry name" value="Hotdog Thioesterase"/>
    <property type="match status" value="1"/>
</dbReference>
<organism evidence="4 5">
    <name type="scientific">Cytospora mali</name>
    <name type="common">Apple Valsa canker fungus</name>
    <name type="synonym">Valsa mali</name>
    <dbReference type="NCBI Taxonomy" id="578113"/>
    <lineage>
        <taxon>Eukaryota</taxon>
        <taxon>Fungi</taxon>
        <taxon>Dikarya</taxon>
        <taxon>Ascomycota</taxon>
        <taxon>Pezizomycotina</taxon>
        <taxon>Sordariomycetes</taxon>
        <taxon>Sordariomycetidae</taxon>
        <taxon>Diaporthales</taxon>
        <taxon>Cytosporaceae</taxon>
        <taxon>Cytospora</taxon>
    </lineage>
</organism>
<dbReference type="InterPro" id="IPR039298">
    <property type="entry name" value="ACOT13"/>
</dbReference>
<feature type="domain" description="Thioesterase" evidence="3">
    <location>
        <begin position="64"/>
        <end position="134"/>
    </location>
</feature>
<dbReference type="CDD" id="cd03443">
    <property type="entry name" value="PaaI_thioesterase"/>
    <property type="match status" value="1"/>
</dbReference>
<protein>
    <submittedName>
        <fullName evidence="4">Acyl-coenzyme A thioesterase 13</fullName>
    </submittedName>
</protein>
<dbReference type="Proteomes" id="UP000078576">
    <property type="component" value="Unassembled WGS sequence"/>
</dbReference>
<dbReference type="PANTHER" id="PTHR21660">
    <property type="entry name" value="THIOESTERASE SUPERFAMILY MEMBER-RELATED"/>
    <property type="match status" value="1"/>
</dbReference>
<evidence type="ECO:0000259" key="3">
    <source>
        <dbReference type="Pfam" id="PF03061"/>
    </source>
</evidence>
<dbReference type="GO" id="GO:0047617">
    <property type="term" value="F:fatty acyl-CoA hydrolase activity"/>
    <property type="evidence" value="ECO:0007669"/>
    <property type="project" value="InterPro"/>
</dbReference>
<gene>
    <name evidence="4" type="ORF">VP1G_03724</name>
</gene>
<dbReference type="InterPro" id="IPR006683">
    <property type="entry name" value="Thioestr_dom"/>
</dbReference>
<dbReference type="EMBL" id="KN714688">
    <property type="protein sequence ID" value="KUI56402.1"/>
    <property type="molecule type" value="Genomic_DNA"/>
</dbReference>